<dbReference type="GO" id="GO:0005774">
    <property type="term" value="C:vacuolar membrane"/>
    <property type="evidence" value="ECO:0007669"/>
    <property type="project" value="UniProtKB-SubCell"/>
</dbReference>
<keyword evidence="6 9" id="KW-0472">Membrane</keyword>
<reference evidence="10 11" key="1">
    <citation type="submission" date="2020-01" db="EMBL/GenBank/DDBJ databases">
        <title>Genome sequence of Arachis hypogaea, cultivar Shitouqi.</title>
        <authorList>
            <person name="Zhuang W."/>
            <person name="Chen H."/>
            <person name="Varshney R."/>
            <person name="Wang D."/>
            <person name="Ming R."/>
        </authorList>
    </citation>
    <scope>NUCLEOTIDE SEQUENCE [LARGE SCALE GENOMIC DNA]</scope>
    <source>
        <tissue evidence="10">Young leaf</tissue>
    </source>
</reference>
<dbReference type="InterPro" id="IPR000425">
    <property type="entry name" value="MIP"/>
</dbReference>
<dbReference type="SUPFAM" id="SSF81338">
    <property type="entry name" value="Aquaporin-like"/>
    <property type="match status" value="1"/>
</dbReference>
<keyword evidence="5 9" id="KW-1133">Transmembrane helix</keyword>
<dbReference type="Pfam" id="PF00230">
    <property type="entry name" value="MIP"/>
    <property type="match status" value="1"/>
</dbReference>
<dbReference type="InterPro" id="IPR034294">
    <property type="entry name" value="Aquaporin_transptr"/>
</dbReference>
<dbReference type="InterPro" id="IPR023271">
    <property type="entry name" value="Aquaporin-like"/>
</dbReference>
<comment type="similarity">
    <text evidence="7">Belongs to the MIP/aquaporin (TC 1.A.8) family. TIP (TC 1.A.8.10) subfamily.</text>
</comment>
<dbReference type="GO" id="GO:0015250">
    <property type="term" value="F:water channel activity"/>
    <property type="evidence" value="ECO:0007669"/>
    <property type="project" value="TreeGrafter"/>
</dbReference>
<keyword evidence="3 9" id="KW-0812">Transmembrane</keyword>
<dbReference type="PANTHER" id="PTHR45665:SF23">
    <property type="entry name" value="AQUAPORIN TIP3-2-RELATED"/>
    <property type="match status" value="1"/>
</dbReference>
<dbReference type="Gene3D" id="1.20.1080.10">
    <property type="entry name" value="Glycerol uptake facilitator protein"/>
    <property type="match status" value="1"/>
</dbReference>
<organism evidence="10 11">
    <name type="scientific">Arachis hypogaea</name>
    <name type="common">Peanut</name>
    <dbReference type="NCBI Taxonomy" id="3818"/>
    <lineage>
        <taxon>Eukaryota</taxon>
        <taxon>Viridiplantae</taxon>
        <taxon>Streptophyta</taxon>
        <taxon>Embryophyta</taxon>
        <taxon>Tracheophyta</taxon>
        <taxon>Spermatophyta</taxon>
        <taxon>Magnoliopsida</taxon>
        <taxon>eudicotyledons</taxon>
        <taxon>Gunneridae</taxon>
        <taxon>Pentapetalae</taxon>
        <taxon>rosids</taxon>
        <taxon>fabids</taxon>
        <taxon>Fabales</taxon>
        <taxon>Fabaceae</taxon>
        <taxon>Papilionoideae</taxon>
        <taxon>50 kb inversion clade</taxon>
        <taxon>dalbergioids sensu lato</taxon>
        <taxon>Dalbergieae</taxon>
        <taxon>Pterocarpus clade</taxon>
        <taxon>Arachis</taxon>
    </lineage>
</organism>
<gene>
    <name evidence="10" type="ORF">DS421_19g635760</name>
</gene>
<protein>
    <submittedName>
        <fullName evidence="10">Aquaporin</fullName>
    </submittedName>
</protein>
<keyword evidence="2" id="KW-0926">Vacuole</keyword>
<feature type="transmembrane region" description="Helical" evidence="9">
    <location>
        <begin position="20"/>
        <end position="42"/>
    </location>
</feature>
<feature type="compositionally biased region" description="Basic residues" evidence="8">
    <location>
        <begin position="88"/>
        <end position="98"/>
    </location>
</feature>
<proteinExistence type="inferred from homology"/>
<evidence type="ECO:0000256" key="5">
    <source>
        <dbReference type="ARBA" id="ARBA00022989"/>
    </source>
</evidence>
<evidence type="ECO:0000256" key="2">
    <source>
        <dbReference type="ARBA" id="ARBA00022554"/>
    </source>
</evidence>
<evidence type="ECO:0000256" key="9">
    <source>
        <dbReference type="SAM" id="Phobius"/>
    </source>
</evidence>
<evidence type="ECO:0000256" key="7">
    <source>
        <dbReference type="ARBA" id="ARBA00038477"/>
    </source>
</evidence>
<dbReference type="Proteomes" id="UP000464620">
    <property type="component" value="Chromosome B09"/>
</dbReference>
<accession>A0A6B9V4E4</accession>
<feature type="compositionally biased region" description="Polar residues" evidence="8">
    <location>
        <begin position="77"/>
        <end position="87"/>
    </location>
</feature>
<evidence type="ECO:0000256" key="6">
    <source>
        <dbReference type="ARBA" id="ARBA00023136"/>
    </source>
</evidence>
<keyword evidence="4" id="KW-0677">Repeat</keyword>
<feature type="region of interest" description="Disordered" evidence="8">
    <location>
        <begin position="77"/>
        <end position="98"/>
    </location>
</feature>
<evidence type="ECO:0000313" key="10">
    <source>
        <dbReference type="EMBL" id="QHN75491.1"/>
    </source>
</evidence>
<evidence type="ECO:0000256" key="8">
    <source>
        <dbReference type="SAM" id="MobiDB-lite"/>
    </source>
</evidence>
<evidence type="ECO:0000313" key="11">
    <source>
        <dbReference type="Proteomes" id="UP000464620"/>
    </source>
</evidence>
<dbReference type="PANTHER" id="PTHR45665">
    <property type="entry name" value="AQUAPORIN-8"/>
    <property type="match status" value="1"/>
</dbReference>
<evidence type="ECO:0000256" key="4">
    <source>
        <dbReference type="ARBA" id="ARBA00022737"/>
    </source>
</evidence>
<sequence length="98" mass="11017">MNPALAFGPSLVGWRWHYHWIYWVGPLIGAAIAAIMYEYIIIPVEPPHTHQPLAPLMSYIAHTAFCPLPISKVLGSSPTSCNRSNPPTKKKKKNLWLL</sequence>
<evidence type="ECO:0000256" key="1">
    <source>
        <dbReference type="ARBA" id="ARBA00004128"/>
    </source>
</evidence>
<dbReference type="AlphaFoldDB" id="A0A6B9V4E4"/>
<comment type="subcellular location">
    <subcellularLocation>
        <location evidence="1">Vacuole membrane</location>
        <topology evidence="1">Multi-pass membrane protein</topology>
    </subcellularLocation>
</comment>
<evidence type="ECO:0000256" key="3">
    <source>
        <dbReference type="ARBA" id="ARBA00022692"/>
    </source>
</evidence>
<name>A0A6B9V4E4_ARAHY</name>
<dbReference type="EMBL" id="CP031001">
    <property type="protein sequence ID" value="QHN75491.1"/>
    <property type="molecule type" value="Genomic_DNA"/>
</dbReference>